<gene>
    <name evidence="2" type="ORF">ENF18_02705</name>
</gene>
<dbReference type="Proteomes" id="UP000885847">
    <property type="component" value="Unassembled WGS sequence"/>
</dbReference>
<dbReference type="CDD" id="cd06433">
    <property type="entry name" value="GT_2_WfgS_like"/>
    <property type="match status" value="1"/>
</dbReference>
<reference evidence="2" key="1">
    <citation type="journal article" date="2020" name="mSystems">
        <title>Genome- and Community-Level Interaction Insights into Carbon Utilization and Element Cycling Functions of Hydrothermarchaeota in Hydrothermal Sediment.</title>
        <authorList>
            <person name="Zhou Z."/>
            <person name="Liu Y."/>
            <person name="Xu W."/>
            <person name="Pan J."/>
            <person name="Luo Z.H."/>
            <person name="Li M."/>
        </authorList>
    </citation>
    <scope>NUCLEOTIDE SEQUENCE [LARGE SCALE GENOMIC DNA]</scope>
    <source>
        <strain evidence="2">HyVt-102</strain>
    </source>
</reference>
<organism evidence="2">
    <name type="scientific">candidate division WOR-3 bacterium</name>
    <dbReference type="NCBI Taxonomy" id="2052148"/>
    <lineage>
        <taxon>Bacteria</taxon>
        <taxon>Bacteria division WOR-3</taxon>
    </lineage>
</organism>
<protein>
    <submittedName>
        <fullName evidence="2">Glycosyltransferase</fullName>
    </submittedName>
</protein>
<dbReference type="Gene3D" id="3.90.550.10">
    <property type="entry name" value="Spore Coat Polysaccharide Biosynthesis Protein SpsA, Chain A"/>
    <property type="match status" value="1"/>
</dbReference>
<dbReference type="Pfam" id="PF00535">
    <property type="entry name" value="Glycos_transf_2"/>
    <property type="match status" value="1"/>
</dbReference>
<dbReference type="SUPFAM" id="SSF53448">
    <property type="entry name" value="Nucleotide-diphospho-sugar transferases"/>
    <property type="match status" value="1"/>
</dbReference>
<name>A0A7C0V9Z6_UNCW3</name>
<dbReference type="GO" id="GO:0016758">
    <property type="term" value="F:hexosyltransferase activity"/>
    <property type="evidence" value="ECO:0007669"/>
    <property type="project" value="UniProtKB-ARBA"/>
</dbReference>
<sequence length="248" mass="29001">MKISIITSVLNCSQFIRDNIESVKMQTYRDVEHIVIDGGSTDGTYEIVKKSGVTFSISEKDRGIYDGMNKGISFATGDIIGFLNGDDMYNDPFVLEDVAMAFTYGYDSCYGDIVYVDRENTDRIVRFWKSGKYKRGIFRRGWMPPHPTFFVKREIFERFGKFNTLFRISADYELMLRFLEVNRISTCYIPRVLVRMRAGGNSYTNLKNFFKKFEEDCTAWRVNRLSINPVFLLLKPFSKIGQFFYKHQ</sequence>
<dbReference type="PANTHER" id="PTHR22916">
    <property type="entry name" value="GLYCOSYLTRANSFERASE"/>
    <property type="match status" value="1"/>
</dbReference>
<proteinExistence type="predicted"/>
<feature type="domain" description="Glycosyltransferase 2-like" evidence="1">
    <location>
        <begin position="4"/>
        <end position="143"/>
    </location>
</feature>
<comment type="caution">
    <text evidence="2">The sequence shown here is derived from an EMBL/GenBank/DDBJ whole genome shotgun (WGS) entry which is preliminary data.</text>
</comment>
<accession>A0A7C0V9Z6</accession>
<evidence type="ECO:0000259" key="1">
    <source>
        <dbReference type="Pfam" id="PF00535"/>
    </source>
</evidence>
<dbReference type="InterPro" id="IPR029044">
    <property type="entry name" value="Nucleotide-diphossugar_trans"/>
</dbReference>
<dbReference type="InterPro" id="IPR001173">
    <property type="entry name" value="Glyco_trans_2-like"/>
</dbReference>
<evidence type="ECO:0000313" key="2">
    <source>
        <dbReference type="EMBL" id="HDI82687.1"/>
    </source>
</evidence>
<dbReference type="PANTHER" id="PTHR22916:SF3">
    <property type="entry name" value="UDP-GLCNAC:BETAGAL BETA-1,3-N-ACETYLGLUCOSAMINYLTRANSFERASE-LIKE PROTEIN 1"/>
    <property type="match status" value="1"/>
</dbReference>
<dbReference type="EMBL" id="DQWE01000122">
    <property type="protein sequence ID" value="HDI82687.1"/>
    <property type="molecule type" value="Genomic_DNA"/>
</dbReference>
<dbReference type="AlphaFoldDB" id="A0A7C0V9Z6"/>